<sequence length="181" mass="20871">MWYGSRATDEYSGTSYEHRRTWVEDKVLWLSSVFAIGICAYAVMRNHVHLVLCVDKDEAVSWSDKQVVGRWHRLHRGTLLSQKFMRNELLSENELISLKETIAIYCQRLYDISWFMASLSEPIARQGNKEDGCTGRFWEGRFKSQALLDDAAVLSCMAYVDLNPIRAKMAKTPETSQHTSI</sequence>
<evidence type="ECO:0000256" key="1">
    <source>
        <dbReference type="SAM" id="Phobius"/>
    </source>
</evidence>
<evidence type="ECO:0000313" key="2">
    <source>
        <dbReference type="EMBL" id="AGH42611.1"/>
    </source>
</evidence>
<name>M4RGC5_9ALTE</name>
<feature type="transmembrane region" description="Helical" evidence="1">
    <location>
        <begin position="27"/>
        <end position="44"/>
    </location>
</feature>
<dbReference type="Proteomes" id="UP000011864">
    <property type="component" value="Chromosome"/>
</dbReference>
<keyword evidence="3" id="KW-1185">Reference proteome</keyword>
<dbReference type="GO" id="GO:0003677">
    <property type="term" value="F:DNA binding"/>
    <property type="evidence" value="ECO:0007669"/>
    <property type="project" value="InterPro"/>
</dbReference>
<keyword evidence="1" id="KW-0472">Membrane</keyword>
<dbReference type="PATRIC" id="fig|1129794.4.peg.495"/>
<dbReference type="Gene3D" id="3.30.70.1290">
    <property type="entry name" value="Transposase IS200-like"/>
    <property type="match status" value="1"/>
</dbReference>
<dbReference type="EMBL" id="CP003837">
    <property type="protein sequence ID" value="AGH42611.1"/>
    <property type="molecule type" value="Genomic_DNA"/>
</dbReference>
<organism evidence="2 3">
    <name type="scientific">Paraglaciecola psychrophila 170</name>
    <dbReference type="NCBI Taxonomy" id="1129794"/>
    <lineage>
        <taxon>Bacteria</taxon>
        <taxon>Pseudomonadati</taxon>
        <taxon>Pseudomonadota</taxon>
        <taxon>Gammaproteobacteria</taxon>
        <taxon>Alteromonadales</taxon>
        <taxon>Alteromonadaceae</taxon>
        <taxon>Paraglaciecola</taxon>
    </lineage>
</organism>
<dbReference type="PANTHER" id="PTHR34322">
    <property type="entry name" value="TRANSPOSASE, Y1_TNP DOMAIN-CONTAINING"/>
    <property type="match status" value="1"/>
</dbReference>
<dbReference type="AlphaFoldDB" id="M4RGC5"/>
<keyword evidence="1" id="KW-1133">Transmembrane helix</keyword>
<reference evidence="2 3" key="1">
    <citation type="journal article" date="2013" name="Genome Announc.">
        <title>Complete Genome Sequence of Glaciecola psychrophila Strain 170T.</title>
        <authorList>
            <person name="Yin J."/>
            <person name="Chen J."/>
            <person name="Liu G."/>
            <person name="Yu Y."/>
            <person name="Song L."/>
            <person name="Wang X."/>
            <person name="Qu X."/>
        </authorList>
    </citation>
    <scope>NUCLEOTIDE SEQUENCE [LARGE SCALE GENOMIC DNA]</scope>
    <source>
        <strain evidence="2 3">170</strain>
    </source>
</reference>
<dbReference type="HOGENOM" id="CLU_053827_1_0_6"/>
<keyword evidence="1" id="KW-0812">Transmembrane</keyword>
<dbReference type="InterPro" id="IPR036515">
    <property type="entry name" value="Transposase_17_sf"/>
</dbReference>
<gene>
    <name evidence="2" type="ORF">C427_0501</name>
</gene>
<protein>
    <recommendedName>
        <fullName evidence="4">Transposase IS200-like domain-containing protein</fullName>
    </recommendedName>
</protein>
<dbReference type="GO" id="GO:0006313">
    <property type="term" value="P:DNA transposition"/>
    <property type="evidence" value="ECO:0007669"/>
    <property type="project" value="InterPro"/>
</dbReference>
<accession>M4RGC5</accession>
<proteinExistence type="predicted"/>
<dbReference type="SUPFAM" id="SSF143422">
    <property type="entry name" value="Transposase IS200-like"/>
    <property type="match status" value="1"/>
</dbReference>
<dbReference type="GO" id="GO:0004803">
    <property type="term" value="F:transposase activity"/>
    <property type="evidence" value="ECO:0007669"/>
    <property type="project" value="InterPro"/>
</dbReference>
<evidence type="ECO:0008006" key="4">
    <source>
        <dbReference type="Google" id="ProtNLM"/>
    </source>
</evidence>
<dbReference type="PANTHER" id="PTHR34322:SF2">
    <property type="entry name" value="TRANSPOSASE IS200-LIKE DOMAIN-CONTAINING PROTEIN"/>
    <property type="match status" value="1"/>
</dbReference>
<dbReference type="eggNOG" id="COG1943">
    <property type="taxonomic scope" value="Bacteria"/>
</dbReference>
<dbReference type="STRING" id="1129794.C427_0501"/>
<evidence type="ECO:0000313" key="3">
    <source>
        <dbReference type="Proteomes" id="UP000011864"/>
    </source>
</evidence>
<dbReference type="KEGG" id="gps:C427_0501"/>